<proteinExistence type="predicted"/>
<sequence length="213" mass="24973">MQSKIKSKHILIDWNRTLSYSLFWSQLAEENHPYYKQYKKISKYLFVRNNDLINLWMRGEFSSEDICNKLEKISGLDKEKIFEELIISAQNMKFVSPKVPSLVKKIRRKGHKVVVATDNMDTFMRFTVPAMNLKELFDGFLVSFELKHLKNDVKNNKLMFLESYIKEESVSPSDIVLLDDSVDMKNSYERAGIKVVTIKDPETLIKKLSEYAT</sequence>
<evidence type="ECO:0000313" key="2">
    <source>
        <dbReference type="Proteomes" id="UP000034231"/>
    </source>
</evidence>
<gene>
    <name evidence="1" type="ORF">US68_C0033G0005</name>
</gene>
<dbReference type="InterPro" id="IPR023214">
    <property type="entry name" value="HAD_sf"/>
</dbReference>
<dbReference type="InterPro" id="IPR036412">
    <property type="entry name" value="HAD-like_sf"/>
</dbReference>
<dbReference type="EMBL" id="LBTX01000033">
    <property type="protein sequence ID" value="KKQ48428.1"/>
    <property type="molecule type" value="Genomic_DNA"/>
</dbReference>
<name>A0A0G0HZA2_9BACT</name>
<dbReference type="SUPFAM" id="SSF56784">
    <property type="entry name" value="HAD-like"/>
    <property type="match status" value="1"/>
</dbReference>
<reference evidence="1 2" key="1">
    <citation type="journal article" date="2015" name="Nature">
        <title>rRNA introns, odd ribosomes, and small enigmatic genomes across a large radiation of phyla.</title>
        <authorList>
            <person name="Brown C.T."/>
            <person name="Hug L.A."/>
            <person name="Thomas B.C."/>
            <person name="Sharon I."/>
            <person name="Castelle C.J."/>
            <person name="Singh A."/>
            <person name="Wilkins M.J."/>
            <person name="Williams K.H."/>
            <person name="Banfield J.F."/>
        </authorList>
    </citation>
    <scope>NUCLEOTIDE SEQUENCE [LARGE SCALE GENOMIC DNA]</scope>
</reference>
<comment type="caution">
    <text evidence="1">The sequence shown here is derived from an EMBL/GenBank/DDBJ whole genome shotgun (WGS) entry which is preliminary data.</text>
</comment>
<organism evidence="1 2">
    <name type="scientific">Candidatus Shapirobacteria bacterium GW2011_GWE1_38_10</name>
    <dbReference type="NCBI Taxonomy" id="1618488"/>
    <lineage>
        <taxon>Bacteria</taxon>
        <taxon>Candidatus Shapironibacteriota</taxon>
    </lineage>
</organism>
<evidence type="ECO:0000313" key="1">
    <source>
        <dbReference type="EMBL" id="KKQ48428.1"/>
    </source>
</evidence>
<dbReference type="Proteomes" id="UP000034231">
    <property type="component" value="Unassembled WGS sequence"/>
</dbReference>
<dbReference type="Gene3D" id="3.40.50.1000">
    <property type="entry name" value="HAD superfamily/HAD-like"/>
    <property type="match status" value="1"/>
</dbReference>
<dbReference type="AlphaFoldDB" id="A0A0G0HZA2"/>
<protein>
    <submittedName>
        <fullName evidence="1">Uncharacterized protein</fullName>
    </submittedName>
</protein>
<accession>A0A0G0HZA2</accession>